<reference evidence="1 2" key="1">
    <citation type="submission" date="2017-02" db="EMBL/GenBank/DDBJ databases">
        <authorList>
            <person name="Peterson S.W."/>
        </authorList>
    </citation>
    <scope>NUCLEOTIDE SEQUENCE [LARGE SCALE GENOMIC DNA]</scope>
    <source>
        <strain evidence="1 2">DSM 22323</strain>
    </source>
</reference>
<dbReference type="PANTHER" id="PTHR39624:SF2">
    <property type="entry name" value="OSMC-LIKE PROTEIN"/>
    <property type="match status" value="1"/>
</dbReference>
<dbReference type="STRING" id="619805.SAMN05660477_00326"/>
<dbReference type="EMBL" id="FUYZ01000001">
    <property type="protein sequence ID" value="SKB62601.1"/>
    <property type="molecule type" value="Genomic_DNA"/>
</dbReference>
<accession>A0A1T5CTF8</accession>
<dbReference type="RefSeq" id="WP_079665626.1">
    <property type="nucleotide sequence ID" value="NZ_FUYZ01000001.1"/>
</dbReference>
<dbReference type="OrthoDB" id="9791538at2"/>
<dbReference type="AlphaFoldDB" id="A0A1T5CTF8"/>
<name>A0A1T5CTF8_9FLAO</name>
<dbReference type="Proteomes" id="UP000191112">
    <property type="component" value="Unassembled WGS sequence"/>
</dbReference>
<dbReference type="InterPro" id="IPR003718">
    <property type="entry name" value="OsmC/Ohr_fam"/>
</dbReference>
<dbReference type="SUPFAM" id="SSF82784">
    <property type="entry name" value="OsmC-like"/>
    <property type="match status" value="1"/>
</dbReference>
<evidence type="ECO:0000313" key="1">
    <source>
        <dbReference type="EMBL" id="SKB62601.1"/>
    </source>
</evidence>
<dbReference type="Pfam" id="PF02566">
    <property type="entry name" value="OsmC"/>
    <property type="match status" value="1"/>
</dbReference>
<dbReference type="InterPro" id="IPR036102">
    <property type="entry name" value="OsmC/Ohrsf"/>
</dbReference>
<protein>
    <submittedName>
        <fullName evidence="1">Putative redox protein</fullName>
    </submittedName>
</protein>
<proteinExistence type="predicted"/>
<evidence type="ECO:0000313" key="2">
    <source>
        <dbReference type="Proteomes" id="UP000191112"/>
    </source>
</evidence>
<dbReference type="Gene3D" id="3.30.300.20">
    <property type="match status" value="1"/>
</dbReference>
<gene>
    <name evidence="1" type="ORF">SAMN05660477_00326</name>
</gene>
<dbReference type="InterPro" id="IPR015946">
    <property type="entry name" value="KH_dom-like_a/b"/>
</dbReference>
<sequence length="132" mass="14625">MDVNVTATIGTELYLTKVTTGNHEIIVDEPIDKGGKDLAPKPTELLAASLASCTAITLKMYAERKTWDVGEIFVDVTLVDSDDKTKTTLNRSIRFSKTDIPEDQMKRFQHIANACPVHKILEGSITINSEFK</sequence>
<dbReference type="PANTHER" id="PTHR39624">
    <property type="entry name" value="PROTEIN INVOLVED IN RIMO-MEDIATED BETA-METHYLTHIOLATION OF RIBOSOMAL PROTEIN S12 YCAO"/>
    <property type="match status" value="1"/>
</dbReference>
<organism evidence="1 2">
    <name type="scientific">Soonwooa buanensis</name>
    <dbReference type="NCBI Taxonomy" id="619805"/>
    <lineage>
        <taxon>Bacteria</taxon>
        <taxon>Pseudomonadati</taxon>
        <taxon>Bacteroidota</taxon>
        <taxon>Flavobacteriia</taxon>
        <taxon>Flavobacteriales</taxon>
        <taxon>Weeksellaceae</taxon>
        <taxon>Chryseobacterium group</taxon>
        <taxon>Soonwooa</taxon>
    </lineage>
</organism>
<keyword evidence="2" id="KW-1185">Reference proteome</keyword>